<accession>A0AAV4RJL5</accession>
<dbReference type="InterPro" id="IPR001452">
    <property type="entry name" value="SH3_domain"/>
</dbReference>
<feature type="domain" description="SH3" evidence="3">
    <location>
        <begin position="5"/>
        <end position="69"/>
    </location>
</feature>
<dbReference type="Proteomes" id="UP001054945">
    <property type="component" value="Unassembled WGS sequence"/>
</dbReference>
<protein>
    <submittedName>
        <fullName evidence="4">SH3 domain-containing protein</fullName>
    </submittedName>
</protein>
<dbReference type="EMBL" id="BPLR01007866">
    <property type="protein sequence ID" value="GIY20307.1"/>
    <property type="molecule type" value="Genomic_DNA"/>
</dbReference>
<dbReference type="Gene3D" id="2.30.30.40">
    <property type="entry name" value="SH3 Domains"/>
    <property type="match status" value="1"/>
</dbReference>
<dbReference type="AlphaFoldDB" id="A0AAV4RJL5"/>
<dbReference type="SMART" id="SM00326">
    <property type="entry name" value="SH3"/>
    <property type="match status" value="1"/>
</dbReference>
<comment type="caution">
    <text evidence="4">The sequence shown here is derived from an EMBL/GenBank/DDBJ whole genome shotgun (WGS) entry which is preliminary data.</text>
</comment>
<proteinExistence type="predicted"/>
<evidence type="ECO:0000259" key="3">
    <source>
        <dbReference type="PROSITE" id="PS50002"/>
    </source>
</evidence>
<evidence type="ECO:0000313" key="5">
    <source>
        <dbReference type="Proteomes" id="UP001054945"/>
    </source>
</evidence>
<keyword evidence="5" id="KW-1185">Reference proteome</keyword>
<reference evidence="4 5" key="1">
    <citation type="submission" date="2021-06" db="EMBL/GenBank/DDBJ databases">
        <title>Caerostris extrusa draft genome.</title>
        <authorList>
            <person name="Kono N."/>
            <person name="Arakawa K."/>
        </authorList>
    </citation>
    <scope>NUCLEOTIDE SEQUENCE [LARGE SCALE GENOMIC DNA]</scope>
</reference>
<evidence type="ECO:0000256" key="1">
    <source>
        <dbReference type="ARBA" id="ARBA00022443"/>
    </source>
</evidence>
<dbReference type="PROSITE" id="PS50002">
    <property type="entry name" value="SH3"/>
    <property type="match status" value="1"/>
</dbReference>
<dbReference type="Pfam" id="PF00018">
    <property type="entry name" value="SH3_1"/>
    <property type="match status" value="1"/>
</dbReference>
<keyword evidence="1 2" id="KW-0728">SH3 domain</keyword>
<gene>
    <name evidence="4" type="primary">AVEN_28020_1</name>
    <name evidence="4" type="ORF">CEXT_92491</name>
</gene>
<name>A0AAV4RJL5_CAEEX</name>
<organism evidence="4 5">
    <name type="scientific">Caerostris extrusa</name>
    <name type="common">Bark spider</name>
    <name type="synonym">Caerostris bankana</name>
    <dbReference type="NCBI Taxonomy" id="172846"/>
    <lineage>
        <taxon>Eukaryota</taxon>
        <taxon>Metazoa</taxon>
        <taxon>Ecdysozoa</taxon>
        <taxon>Arthropoda</taxon>
        <taxon>Chelicerata</taxon>
        <taxon>Arachnida</taxon>
        <taxon>Araneae</taxon>
        <taxon>Araneomorphae</taxon>
        <taxon>Entelegynae</taxon>
        <taxon>Araneoidea</taxon>
        <taxon>Araneidae</taxon>
        <taxon>Caerostris</taxon>
    </lineage>
</organism>
<sequence>MTSGISNDVIRVVKPHTAAPNSDELTVNCGDRLHLVEIEEKRPMWSLVRRISDDAQGWVPSTCLRLPSVSSISSPNINNSLKTDGTSVFFVELVNSVCSGNIDIDQFLDSAE</sequence>
<evidence type="ECO:0000313" key="4">
    <source>
        <dbReference type="EMBL" id="GIY20307.1"/>
    </source>
</evidence>
<dbReference type="SUPFAM" id="SSF50044">
    <property type="entry name" value="SH3-domain"/>
    <property type="match status" value="1"/>
</dbReference>
<evidence type="ECO:0000256" key="2">
    <source>
        <dbReference type="PROSITE-ProRule" id="PRU00192"/>
    </source>
</evidence>
<dbReference type="InterPro" id="IPR036028">
    <property type="entry name" value="SH3-like_dom_sf"/>
</dbReference>